<keyword evidence="3" id="KW-1185">Reference proteome</keyword>
<evidence type="ECO:0000256" key="1">
    <source>
        <dbReference type="SAM" id="MobiDB-lite"/>
    </source>
</evidence>
<feature type="region of interest" description="Disordered" evidence="1">
    <location>
        <begin position="23"/>
        <end position="51"/>
    </location>
</feature>
<name>A0AAV6QDN1_SOLSE</name>
<protein>
    <submittedName>
        <fullName evidence="2">Uncharacterized protein</fullName>
    </submittedName>
</protein>
<reference evidence="2 3" key="1">
    <citation type="journal article" date="2021" name="Sci. Rep.">
        <title>Chromosome anchoring in Senegalese sole (Solea senegalensis) reveals sex-associated markers and genome rearrangements in flatfish.</title>
        <authorList>
            <person name="Guerrero-Cozar I."/>
            <person name="Gomez-Garrido J."/>
            <person name="Berbel C."/>
            <person name="Martinez-Blanch J.F."/>
            <person name="Alioto T."/>
            <person name="Claros M.G."/>
            <person name="Gagnaire P.A."/>
            <person name="Manchado M."/>
        </authorList>
    </citation>
    <scope>NUCLEOTIDE SEQUENCE [LARGE SCALE GENOMIC DNA]</scope>
    <source>
        <strain evidence="2">Sse05_10M</strain>
    </source>
</reference>
<proteinExistence type="predicted"/>
<dbReference type="Proteomes" id="UP000693946">
    <property type="component" value="Linkage Group LG5"/>
</dbReference>
<sequence>MSVSLRVLSTSSKYFLSLYQLKDRSSEKNRPSKKDMSSDKNRSSQKARDQVCVQDSSASVCCEYGPGTRSVSRTLQCLFAVNMDQGPGPCPGLFSICLLRWRRELSNCSANVKSWIHSVCCDHLWTKCQSHS</sequence>
<dbReference type="EMBL" id="JAGKHQ010000017">
    <property type="protein sequence ID" value="KAG7489596.1"/>
    <property type="molecule type" value="Genomic_DNA"/>
</dbReference>
<evidence type="ECO:0000313" key="2">
    <source>
        <dbReference type="EMBL" id="KAG7489596.1"/>
    </source>
</evidence>
<evidence type="ECO:0000313" key="3">
    <source>
        <dbReference type="Proteomes" id="UP000693946"/>
    </source>
</evidence>
<gene>
    <name evidence="2" type="ORF">JOB18_015791</name>
</gene>
<feature type="compositionally biased region" description="Basic and acidic residues" evidence="1">
    <location>
        <begin position="23"/>
        <end position="49"/>
    </location>
</feature>
<comment type="caution">
    <text evidence="2">The sequence shown here is derived from an EMBL/GenBank/DDBJ whole genome shotgun (WGS) entry which is preliminary data.</text>
</comment>
<organism evidence="2 3">
    <name type="scientific">Solea senegalensis</name>
    <name type="common">Senegalese sole</name>
    <dbReference type="NCBI Taxonomy" id="28829"/>
    <lineage>
        <taxon>Eukaryota</taxon>
        <taxon>Metazoa</taxon>
        <taxon>Chordata</taxon>
        <taxon>Craniata</taxon>
        <taxon>Vertebrata</taxon>
        <taxon>Euteleostomi</taxon>
        <taxon>Actinopterygii</taxon>
        <taxon>Neopterygii</taxon>
        <taxon>Teleostei</taxon>
        <taxon>Neoteleostei</taxon>
        <taxon>Acanthomorphata</taxon>
        <taxon>Carangaria</taxon>
        <taxon>Pleuronectiformes</taxon>
        <taxon>Pleuronectoidei</taxon>
        <taxon>Soleidae</taxon>
        <taxon>Solea</taxon>
    </lineage>
</organism>
<accession>A0AAV6QDN1</accession>
<dbReference type="AlphaFoldDB" id="A0AAV6QDN1"/>